<dbReference type="PROSITE" id="PS51032">
    <property type="entry name" value="AP2_ERF"/>
    <property type="match status" value="1"/>
</dbReference>
<dbReference type="InterPro" id="IPR036955">
    <property type="entry name" value="AP2/ERF_dom_sf"/>
</dbReference>
<protein>
    <recommendedName>
        <fullName evidence="8">AP2/ERF domain-containing protein</fullName>
    </recommendedName>
</protein>
<dbReference type="PANTHER" id="PTHR31190">
    <property type="entry name" value="DNA-BINDING DOMAIN"/>
    <property type="match status" value="1"/>
</dbReference>
<evidence type="ECO:0000256" key="7">
    <source>
        <dbReference type="SAM" id="MobiDB-lite"/>
    </source>
</evidence>
<comment type="subcellular location">
    <subcellularLocation>
        <location evidence="1">Nucleus</location>
    </subcellularLocation>
</comment>
<dbReference type="Gene3D" id="3.30.730.10">
    <property type="entry name" value="AP2/ERF domain"/>
    <property type="match status" value="1"/>
</dbReference>
<dbReference type="SMART" id="SM00380">
    <property type="entry name" value="AP2"/>
    <property type="match status" value="1"/>
</dbReference>
<keyword evidence="3" id="KW-0805">Transcription regulation</keyword>
<proteinExistence type="predicted"/>
<dbReference type="InterPro" id="IPR001471">
    <property type="entry name" value="AP2/ERF_dom"/>
</dbReference>
<dbReference type="GO" id="GO:0006952">
    <property type="term" value="P:defense response"/>
    <property type="evidence" value="ECO:0007669"/>
    <property type="project" value="UniProtKB-KW"/>
</dbReference>
<dbReference type="GO" id="GO:0003677">
    <property type="term" value="F:DNA binding"/>
    <property type="evidence" value="ECO:0007669"/>
    <property type="project" value="UniProtKB-KW"/>
</dbReference>
<dbReference type="GO" id="GO:0009873">
    <property type="term" value="P:ethylene-activated signaling pathway"/>
    <property type="evidence" value="ECO:0007669"/>
    <property type="project" value="InterPro"/>
</dbReference>
<keyword evidence="6" id="KW-0539">Nucleus</keyword>
<organism evidence="9 10">
    <name type="scientific">Daucus carota subsp. sativus</name>
    <name type="common">Carrot</name>
    <dbReference type="NCBI Taxonomy" id="79200"/>
    <lineage>
        <taxon>Eukaryota</taxon>
        <taxon>Viridiplantae</taxon>
        <taxon>Streptophyta</taxon>
        <taxon>Embryophyta</taxon>
        <taxon>Tracheophyta</taxon>
        <taxon>Spermatophyta</taxon>
        <taxon>Magnoliopsida</taxon>
        <taxon>eudicotyledons</taxon>
        <taxon>Gunneridae</taxon>
        <taxon>Pentapetalae</taxon>
        <taxon>asterids</taxon>
        <taxon>campanulids</taxon>
        <taxon>Apiales</taxon>
        <taxon>Apiaceae</taxon>
        <taxon>Apioideae</taxon>
        <taxon>Scandiceae</taxon>
        <taxon>Daucinae</taxon>
        <taxon>Daucus</taxon>
        <taxon>Daucus sect. Daucus</taxon>
    </lineage>
</organism>
<dbReference type="PANTHER" id="PTHR31190:SF473">
    <property type="entry name" value="OS05G0437100 PROTEIN"/>
    <property type="match status" value="1"/>
</dbReference>
<dbReference type="GO" id="GO:0003700">
    <property type="term" value="F:DNA-binding transcription factor activity"/>
    <property type="evidence" value="ECO:0007669"/>
    <property type="project" value="InterPro"/>
</dbReference>
<evidence type="ECO:0000256" key="4">
    <source>
        <dbReference type="ARBA" id="ARBA00023125"/>
    </source>
</evidence>
<evidence type="ECO:0000259" key="8">
    <source>
        <dbReference type="PROSITE" id="PS51032"/>
    </source>
</evidence>
<evidence type="ECO:0000313" key="9">
    <source>
        <dbReference type="EMBL" id="WOG82031.1"/>
    </source>
</evidence>
<dbReference type="PRINTS" id="PR00367">
    <property type="entry name" value="ETHRSPELEMNT"/>
</dbReference>
<keyword evidence="5" id="KW-0804">Transcription</keyword>
<evidence type="ECO:0000256" key="2">
    <source>
        <dbReference type="ARBA" id="ARBA00022821"/>
    </source>
</evidence>
<feature type="region of interest" description="Disordered" evidence="7">
    <location>
        <begin position="1"/>
        <end position="41"/>
    </location>
</feature>
<evidence type="ECO:0000256" key="5">
    <source>
        <dbReference type="ARBA" id="ARBA00023163"/>
    </source>
</evidence>
<evidence type="ECO:0000256" key="3">
    <source>
        <dbReference type="ARBA" id="ARBA00023015"/>
    </source>
</evidence>
<reference evidence="9" key="1">
    <citation type="journal article" date="2016" name="Nat. Genet.">
        <title>A high-quality carrot genome assembly provides new insights into carotenoid accumulation and asterid genome evolution.</title>
        <authorList>
            <person name="Iorizzo M."/>
            <person name="Ellison S."/>
            <person name="Senalik D."/>
            <person name="Zeng P."/>
            <person name="Satapoomin P."/>
            <person name="Huang J."/>
            <person name="Bowman M."/>
            <person name="Iovene M."/>
            <person name="Sanseverino W."/>
            <person name="Cavagnaro P."/>
            <person name="Yildiz M."/>
            <person name="Macko-Podgorni A."/>
            <person name="Moranska E."/>
            <person name="Grzebelus E."/>
            <person name="Grzebelus D."/>
            <person name="Ashrafi H."/>
            <person name="Zheng Z."/>
            <person name="Cheng S."/>
            <person name="Spooner D."/>
            <person name="Van Deynze A."/>
            <person name="Simon P."/>
        </authorList>
    </citation>
    <scope>NUCLEOTIDE SEQUENCE</scope>
    <source>
        <tissue evidence="9">Leaf</tissue>
    </source>
</reference>
<feature type="domain" description="AP2/ERF" evidence="8">
    <location>
        <begin position="88"/>
        <end position="145"/>
    </location>
</feature>
<keyword evidence="4" id="KW-0238">DNA-binding</keyword>
<dbReference type="Pfam" id="PF00847">
    <property type="entry name" value="AP2"/>
    <property type="match status" value="1"/>
</dbReference>
<dbReference type="CDD" id="cd00018">
    <property type="entry name" value="AP2"/>
    <property type="match status" value="1"/>
</dbReference>
<dbReference type="Proteomes" id="UP000077755">
    <property type="component" value="Chromosome 1"/>
</dbReference>
<sequence>MVIKKVASSGQQSGDQARFPGRETSNEGGGGAPPSATGAMDMFSQAREMSAMVTALTHVVSGQSSRNLNDSNYYTLPQDQFKTGEARKYRGVRQRPWGKWAAEIRDPHKAARVWLGTFQTAEAAARAYDEAALRFRGSRAKLNFPEQVGLARPPQLPPLVSAPQATIFSAPPPAQLDQTQQFQGPDSAASDYWRYSQLLQNSADFHLQHQHYSLNQMLSASTMASVQTHSLGSSSSTLAPSLPYHQQDQQSIFMWPPGNRYRDGSSDFHHPPWTGPANFPPSSN</sequence>
<dbReference type="FunFam" id="3.30.730.10:FF:000001">
    <property type="entry name" value="Ethylene-responsive transcription factor 2"/>
    <property type="match status" value="1"/>
</dbReference>
<evidence type="ECO:0000256" key="6">
    <source>
        <dbReference type="ARBA" id="ARBA00023242"/>
    </source>
</evidence>
<dbReference type="InterPro" id="IPR044808">
    <property type="entry name" value="ERF_plant"/>
</dbReference>
<evidence type="ECO:0000313" key="10">
    <source>
        <dbReference type="Proteomes" id="UP000077755"/>
    </source>
</evidence>
<accession>A0AAF0W4L8</accession>
<dbReference type="GO" id="GO:0005634">
    <property type="term" value="C:nucleus"/>
    <property type="evidence" value="ECO:0007669"/>
    <property type="project" value="UniProtKB-SubCell"/>
</dbReference>
<dbReference type="SUPFAM" id="SSF54171">
    <property type="entry name" value="DNA-binding domain"/>
    <property type="match status" value="1"/>
</dbReference>
<keyword evidence="2" id="KW-0611">Plant defense</keyword>
<dbReference type="AlphaFoldDB" id="A0AAF0W4L8"/>
<gene>
    <name evidence="9" type="ORF">DCAR_0101190</name>
</gene>
<reference evidence="9" key="2">
    <citation type="submission" date="2022-03" db="EMBL/GenBank/DDBJ databases">
        <title>Draft title - Genomic analysis of global carrot germplasm unveils the trajectory of domestication and the origin of high carotenoid orange carrot.</title>
        <authorList>
            <person name="Iorizzo M."/>
            <person name="Ellison S."/>
            <person name="Senalik D."/>
            <person name="Macko-Podgorni A."/>
            <person name="Grzebelus D."/>
            <person name="Bostan H."/>
            <person name="Rolling W."/>
            <person name="Curaba J."/>
            <person name="Simon P."/>
        </authorList>
    </citation>
    <scope>NUCLEOTIDE SEQUENCE</scope>
    <source>
        <tissue evidence="9">Leaf</tissue>
    </source>
</reference>
<dbReference type="InterPro" id="IPR016177">
    <property type="entry name" value="DNA-bd_dom_sf"/>
</dbReference>
<name>A0AAF0W4L8_DAUCS</name>
<keyword evidence="10" id="KW-1185">Reference proteome</keyword>
<feature type="region of interest" description="Disordered" evidence="7">
    <location>
        <begin position="264"/>
        <end position="284"/>
    </location>
</feature>
<dbReference type="EMBL" id="CP093343">
    <property type="protein sequence ID" value="WOG82031.1"/>
    <property type="molecule type" value="Genomic_DNA"/>
</dbReference>
<evidence type="ECO:0000256" key="1">
    <source>
        <dbReference type="ARBA" id="ARBA00004123"/>
    </source>
</evidence>